<organism evidence="3 4">
    <name type="scientific">Hibiscus syriacus</name>
    <name type="common">Rose of Sharon</name>
    <dbReference type="NCBI Taxonomy" id="106335"/>
    <lineage>
        <taxon>Eukaryota</taxon>
        <taxon>Viridiplantae</taxon>
        <taxon>Streptophyta</taxon>
        <taxon>Embryophyta</taxon>
        <taxon>Tracheophyta</taxon>
        <taxon>Spermatophyta</taxon>
        <taxon>Magnoliopsida</taxon>
        <taxon>eudicotyledons</taxon>
        <taxon>Gunneridae</taxon>
        <taxon>Pentapetalae</taxon>
        <taxon>rosids</taxon>
        <taxon>malvids</taxon>
        <taxon>Malvales</taxon>
        <taxon>Malvaceae</taxon>
        <taxon>Malvoideae</taxon>
        <taxon>Hibiscus</taxon>
    </lineage>
</organism>
<dbReference type="Proteomes" id="UP000436088">
    <property type="component" value="Unassembled WGS sequence"/>
</dbReference>
<gene>
    <name evidence="3" type="ORF">F3Y22_tig00001644pilonHSYRG00362</name>
</gene>
<keyword evidence="2" id="KW-1133">Transmembrane helix</keyword>
<dbReference type="AlphaFoldDB" id="A0A6A3CWZ9"/>
<dbReference type="GO" id="GO:0009535">
    <property type="term" value="C:chloroplast thylakoid membrane"/>
    <property type="evidence" value="ECO:0007669"/>
    <property type="project" value="TreeGrafter"/>
</dbReference>
<dbReference type="OrthoDB" id="1930702at2759"/>
<feature type="transmembrane region" description="Helical" evidence="2">
    <location>
        <begin position="86"/>
        <end position="109"/>
    </location>
</feature>
<protein>
    <submittedName>
        <fullName evidence="3">Pumilio 2 isoform 1</fullName>
    </submittedName>
</protein>
<evidence type="ECO:0000313" key="4">
    <source>
        <dbReference type="Proteomes" id="UP000436088"/>
    </source>
</evidence>
<keyword evidence="2" id="KW-0472">Membrane</keyword>
<dbReference type="EMBL" id="VEPZ02000127">
    <property type="protein sequence ID" value="KAE8733027.1"/>
    <property type="molecule type" value="Genomic_DNA"/>
</dbReference>
<dbReference type="PANTHER" id="PTHR36735">
    <property type="entry name" value="TRANSMEMBRANE PROTEIN"/>
    <property type="match status" value="1"/>
</dbReference>
<evidence type="ECO:0000256" key="2">
    <source>
        <dbReference type="SAM" id="Phobius"/>
    </source>
</evidence>
<feature type="region of interest" description="Disordered" evidence="1">
    <location>
        <begin position="123"/>
        <end position="156"/>
    </location>
</feature>
<keyword evidence="2" id="KW-0812">Transmembrane</keyword>
<sequence length="156" mass="17510">MASISNIPVSLPSLSKSKSHFFQNRSLLFTPLSLLPKPIPFNDSNNRKKKNKRGKFWLTLATPEEVLPSDSQQIVSTTGDESVSTVIQALLFVAFLLTILTIGVIYIAVQDFLEKREMDKYEKEEAAKNKNGKKKKVRARAGPRGFGQKIDEDDDI</sequence>
<reference evidence="3" key="1">
    <citation type="submission" date="2019-09" db="EMBL/GenBank/DDBJ databases">
        <title>Draft genome information of white flower Hibiscus syriacus.</title>
        <authorList>
            <person name="Kim Y.-M."/>
        </authorList>
    </citation>
    <scope>NUCLEOTIDE SEQUENCE [LARGE SCALE GENOMIC DNA]</scope>
    <source>
        <strain evidence="3">YM2019G1</strain>
    </source>
</reference>
<evidence type="ECO:0000256" key="1">
    <source>
        <dbReference type="SAM" id="MobiDB-lite"/>
    </source>
</evidence>
<dbReference type="PANTHER" id="PTHR36735:SF1">
    <property type="entry name" value="TRANSMEMBRANE PROTEIN"/>
    <property type="match status" value="1"/>
</dbReference>
<keyword evidence="4" id="KW-1185">Reference proteome</keyword>
<name>A0A6A3CWZ9_HIBSY</name>
<accession>A0A6A3CWZ9</accession>
<comment type="caution">
    <text evidence="3">The sequence shown here is derived from an EMBL/GenBank/DDBJ whole genome shotgun (WGS) entry which is preliminary data.</text>
</comment>
<proteinExistence type="predicted"/>
<evidence type="ECO:0000313" key="3">
    <source>
        <dbReference type="EMBL" id="KAE8733027.1"/>
    </source>
</evidence>
<feature type="compositionally biased region" description="Basic residues" evidence="1">
    <location>
        <begin position="130"/>
        <end position="141"/>
    </location>
</feature>